<evidence type="ECO:0000313" key="3">
    <source>
        <dbReference type="Proteomes" id="UP000034591"/>
    </source>
</evidence>
<protein>
    <submittedName>
        <fullName evidence="2">Uncharacterized protein</fullName>
    </submittedName>
</protein>
<accession>A0A0G0JI30</accession>
<organism evidence="2 3">
    <name type="scientific">Candidatus Woesebacteria bacterium GW2011_GWA1_37_7</name>
    <dbReference type="NCBI Taxonomy" id="1618545"/>
    <lineage>
        <taxon>Bacteria</taxon>
        <taxon>Candidatus Woeseibacteriota</taxon>
    </lineage>
</organism>
<dbReference type="AlphaFoldDB" id="A0A0G0JI30"/>
<feature type="region of interest" description="Disordered" evidence="1">
    <location>
        <begin position="28"/>
        <end position="54"/>
    </location>
</feature>
<sequence length="54" mass="5921">MENEKVVIVLNDLAVLKKVRILSNDTGNETSIEAGENNPNPVIIEGECRDISEP</sequence>
<reference evidence="2 3" key="1">
    <citation type="journal article" date="2015" name="Nature">
        <title>rRNA introns, odd ribosomes, and small enigmatic genomes across a large radiation of phyla.</title>
        <authorList>
            <person name="Brown C.T."/>
            <person name="Hug L.A."/>
            <person name="Thomas B.C."/>
            <person name="Sharon I."/>
            <person name="Castelle C.J."/>
            <person name="Singh A."/>
            <person name="Wilkins M.J."/>
            <person name="Williams K.H."/>
            <person name="Banfield J.F."/>
        </authorList>
    </citation>
    <scope>NUCLEOTIDE SEQUENCE [LARGE SCALE GENOMIC DNA]</scope>
</reference>
<evidence type="ECO:0000313" key="2">
    <source>
        <dbReference type="EMBL" id="KKQ36424.1"/>
    </source>
</evidence>
<dbReference type="Proteomes" id="UP000034591">
    <property type="component" value="Unassembled WGS sequence"/>
</dbReference>
<proteinExistence type="predicted"/>
<evidence type="ECO:0000256" key="1">
    <source>
        <dbReference type="SAM" id="MobiDB-lite"/>
    </source>
</evidence>
<comment type="caution">
    <text evidence="2">The sequence shown here is derived from an EMBL/GenBank/DDBJ whole genome shotgun (WGS) entry which is preliminary data.</text>
</comment>
<dbReference type="EMBL" id="LBTI01000052">
    <property type="protein sequence ID" value="KKQ36424.1"/>
    <property type="molecule type" value="Genomic_DNA"/>
</dbReference>
<gene>
    <name evidence="2" type="ORF">US53_C0052G0002</name>
</gene>
<name>A0A0G0JI30_9BACT</name>